<evidence type="ECO:0000313" key="2">
    <source>
        <dbReference type="EMBL" id="BCJ69271.1"/>
    </source>
</evidence>
<dbReference type="Pfam" id="PF04266">
    <property type="entry name" value="ASCH"/>
    <property type="match status" value="1"/>
</dbReference>
<dbReference type="SUPFAM" id="SSF88697">
    <property type="entry name" value="PUA domain-like"/>
    <property type="match status" value="1"/>
</dbReference>
<evidence type="ECO:0000313" key="3">
    <source>
        <dbReference type="Proteomes" id="UP000680866"/>
    </source>
</evidence>
<dbReference type="SMART" id="SM01022">
    <property type="entry name" value="ASCH"/>
    <property type="match status" value="1"/>
</dbReference>
<dbReference type="PANTHER" id="PTHR39203">
    <property type="entry name" value="CYTOPLASMIC PROTEIN-RELATED"/>
    <property type="match status" value="1"/>
</dbReference>
<dbReference type="Gene3D" id="3.10.400.10">
    <property type="entry name" value="Sulfate adenylyltransferase"/>
    <property type="match status" value="1"/>
</dbReference>
<dbReference type="AlphaFoldDB" id="A0A810N690"/>
<feature type="domain" description="ASCH" evidence="1">
    <location>
        <begin position="47"/>
        <end position="155"/>
    </location>
</feature>
<sequence>MKEGSCRPVRHPATARLGVRATGAARDQAPIRTLDGMALGDLPPIEFAFPGPLRDQLVAAVLSGAKTSTSALVLGYERGNEPLPKVGQLLAVVDSGERRVAAIEMTEVRVVRLADVDLQHVLDEGEGHESSAQWRAEHERFWHSAEVRAELASPVSS</sequence>
<dbReference type="InterPro" id="IPR015947">
    <property type="entry name" value="PUA-like_sf"/>
</dbReference>
<gene>
    <name evidence="2" type="ORF">Prubr_62920</name>
</gene>
<dbReference type="EMBL" id="AP023359">
    <property type="protein sequence ID" value="BCJ69271.1"/>
    <property type="molecule type" value="Genomic_DNA"/>
</dbReference>
<dbReference type="KEGG" id="pry:Prubr_62920"/>
<dbReference type="InterPro" id="IPR009326">
    <property type="entry name" value="DUF984"/>
</dbReference>
<name>A0A810N690_9ACTN</name>
<dbReference type="Proteomes" id="UP000680866">
    <property type="component" value="Chromosome"/>
</dbReference>
<dbReference type="InterPro" id="IPR007374">
    <property type="entry name" value="ASCH_domain"/>
</dbReference>
<proteinExistence type="predicted"/>
<dbReference type="PANTHER" id="PTHR39203:SF1">
    <property type="entry name" value="CYTOPLASMIC PROTEIN"/>
    <property type="match status" value="1"/>
</dbReference>
<keyword evidence="3" id="KW-1185">Reference proteome</keyword>
<accession>A0A810N690</accession>
<protein>
    <submittedName>
        <fullName evidence="2">ASCH domain-containing protein</fullName>
    </submittedName>
</protein>
<evidence type="ECO:0000259" key="1">
    <source>
        <dbReference type="SMART" id="SM01022"/>
    </source>
</evidence>
<organism evidence="2 3">
    <name type="scientific">Polymorphospora rubra</name>
    <dbReference type="NCBI Taxonomy" id="338584"/>
    <lineage>
        <taxon>Bacteria</taxon>
        <taxon>Bacillati</taxon>
        <taxon>Actinomycetota</taxon>
        <taxon>Actinomycetes</taxon>
        <taxon>Micromonosporales</taxon>
        <taxon>Micromonosporaceae</taxon>
        <taxon>Polymorphospora</taxon>
    </lineage>
</organism>
<reference evidence="2" key="1">
    <citation type="submission" date="2020-08" db="EMBL/GenBank/DDBJ databases">
        <title>Whole genome shotgun sequence of Polymorphospora rubra NBRC 101157.</title>
        <authorList>
            <person name="Komaki H."/>
            <person name="Tamura T."/>
        </authorList>
    </citation>
    <scope>NUCLEOTIDE SEQUENCE</scope>
    <source>
        <strain evidence="2">NBRC 101157</strain>
    </source>
</reference>